<protein>
    <submittedName>
        <fullName evidence="1">Uncharacterized protein</fullName>
    </submittedName>
</protein>
<accession>A0A699U6A6</accession>
<gene>
    <name evidence="1" type="ORF">Tci_889849</name>
</gene>
<evidence type="ECO:0000313" key="1">
    <source>
        <dbReference type="EMBL" id="GFD17880.1"/>
    </source>
</evidence>
<sequence>MVLAEEGEAKAIAFDETDKAFC</sequence>
<dbReference type="AlphaFoldDB" id="A0A699U6A6"/>
<proteinExistence type="predicted"/>
<feature type="non-terminal residue" evidence="1">
    <location>
        <position position="22"/>
    </location>
</feature>
<comment type="caution">
    <text evidence="1">The sequence shown here is derived from an EMBL/GenBank/DDBJ whole genome shotgun (WGS) entry which is preliminary data.</text>
</comment>
<reference evidence="1" key="1">
    <citation type="journal article" date="2019" name="Sci. Rep.">
        <title>Draft genome of Tanacetum cinerariifolium, the natural source of mosquito coil.</title>
        <authorList>
            <person name="Yamashiro T."/>
            <person name="Shiraishi A."/>
            <person name="Satake H."/>
            <person name="Nakayama K."/>
        </authorList>
    </citation>
    <scope>NUCLEOTIDE SEQUENCE</scope>
</reference>
<name>A0A699U6A6_TANCI</name>
<organism evidence="1">
    <name type="scientific">Tanacetum cinerariifolium</name>
    <name type="common">Dalmatian daisy</name>
    <name type="synonym">Chrysanthemum cinerariifolium</name>
    <dbReference type="NCBI Taxonomy" id="118510"/>
    <lineage>
        <taxon>Eukaryota</taxon>
        <taxon>Viridiplantae</taxon>
        <taxon>Streptophyta</taxon>
        <taxon>Embryophyta</taxon>
        <taxon>Tracheophyta</taxon>
        <taxon>Spermatophyta</taxon>
        <taxon>Magnoliopsida</taxon>
        <taxon>eudicotyledons</taxon>
        <taxon>Gunneridae</taxon>
        <taxon>Pentapetalae</taxon>
        <taxon>asterids</taxon>
        <taxon>campanulids</taxon>
        <taxon>Asterales</taxon>
        <taxon>Asteraceae</taxon>
        <taxon>Asteroideae</taxon>
        <taxon>Anthemideae</taxon>
        <taxon>Anthemidinae</taxon>
        <taxon>Tanacetum</taxon>
    </lineage>
</organism>
<dbReference type="EMBL" id="BKCJ011303548">
    <property type="protein sequence ID" value="GFD17880.1"/>
    <property type="molecule type" value="Genomic_DNA"/>
</dbReference>